<reference evidence="1 2" key="1">
    <citation type="submission" date="2020-08" db="EMBL/GenBank/DDBJ databases">
        <title>Genomic Encyclopedia of Type Strains, Phase IV (KMG-IV): sequencing the most valuable type-strain genomes for metagenomic binning, comparative biology and taxonomic classification.</title>
        <authorList>
            <person name="Goeker M."/>
        </authorList>
    </citation>
    <scope>NUCLEOTIDE SEQUENCE [LARGE SCALE GENOMIC DNA]</scope>
    <source>
        <strain evidence="1 2">DSM 105481</strain>
    </source>
</reference>
<evidence type="ECO:0000313" key="1">
    <source>
        <dbReference type="EMBL" id="MBA9027985.1"/>
    </source>
</evidence>
<accession>A0ABR6CSI2</accession>
<sequence length="37" mass="4259">MAMLNLVVEFGTMWIGVEGVRLQWEKRVPVMEINPGK</sequence>
<dbReference type="EMBL" id="JACJHX010000011">
    <property type="protein sequence ID" value="MBA9027985.1"/>
    <property type="molecule type" value="Genomic_DNA"/>
</dbReference>
<protein>
    <submittedName>
        <fullName evidence="1">Uncharacterized protein</fullName>
    </submittedName>
</protein>
<organism evidence="1 2">
    <name type="scientific">Peribacillus huizhouensis</name>
    <dbReference type="NCBI Taxonomy" id="1501239"/>
    <lineage>
        <taxon>Bacteria</taxon>
        <taxon>Bacillati</taxon>
        <taxon>Bacillota</taxon>
        <taxon>Bacilli</taxon>
        <taxon>Bacillales</taxon>
        <taxon>Bacillaceae</taxon>
        <taxon>Peribacillus</taxon>
    </lineage>
</organism>
<keyword evidence="2" id="KW-1185">Reference proteome</keyword>
<comment type="caution">
    <text evidence="1">The sequence shown here is derived from an EMBL/GenBank/DDBJ whole genome shotgun (WGS) entry which is preliminary data.</text>
</comment>
<dbReference type="Proteomes" id="UP000626697">
    <property type="component" value="Unassembled WGS sequence"/>
</dbReference>
<proteinExistence type="predicted"/>
<gene>
    <name evidence="1" type="ORF">HNP81_003299</name>
</gene>
<evidence type="ECO:0000313" key="2">
    <source>
        <dbReference type="Proteomes" id="UP000626697"/>
    </source>
</evidence>
<name>A0ABR6CSI2_9BACI</name>